<name>A0A2A8PVD1_BACCE</name>
<feature type="transmembrane region" description="Helical" evidence="1">
    <location>
        <begin position="91"/>
        <end position="109"/>
    </location>
</feature>
<organism evidence="2 3">
    <name type="scientific">Bacillus cereus</name>
    <dbReference type="NCBI Taxonomy" id="1396"/>
    <lineage>
        <taxon>Bacteria</taxon>
        <taxon>Bacillati</taxon>
        <taxon>Bacillota</taxon>
        <taxon>Bacilli</taxon>
        <taxon>Bacillales</taxon>
        <taxon>Bacillaceae</taxon>
        <taxon>Bacillus</taxon>
        <taxon>Bacillus cereus group</taxon>
    </lineage>
</organism>
<dbReference type="InterPro" id="IPR053824">
    <property type="entry name" value="DUF7010"/>
</dbReference>
<accession>A0A2A8PVD1</accession>
<keyword evidence="1" id="KW-0472">Membrane</keyword>
<reference evidence="2 3" key="1">
    <citation type="submission" date="2017-09" db="EMBL/GenBank/DDBJ databases">
        <title>Large-scale bioinformatics analysis of Bacillus genomes uncovers conserved roles of natural products in bacterial physiology.</title>
        <authorList>
            <consortium name="Agbiome Team Llc"/>
            <person name="Bleich R.M."/>
            <person name="Grubbs K.J."/>
            <person name="Santa Maria K.C."/>
            <person name="Allen S.E."/>
            <person name="Farag S."/>
            <person name="Shank E.A."/>
            <person name="Bowers A."/>
        </authorList>
    </citation>
    <scope>NUCLEOTIDE SEQUENCE [LARGE SCALE GENOMIC DNA]</scope>
    <source>
        <strain evidence="2 3">AFS010695</strain>
    </source>
</reference>
<protein>
    <submittedName>
        <fullName evidence="2">Uncharacterized protein</fullName>
    </submittedName>
</protein>
<evidence type="ECO:0000313" key="3">
    <source>
        <dbReference type="Proteomes" id="UP000220635"/>
    </source>
</evidence>
<evidence type="ECO:0000313" key="2">
    <source>
        <dbReference type="EMBL" id="PEW01138.1"/>
    </source>
</evidence>
<proteinExistence type="predicted"/>
<comment type="caution">
    <text evidence="2">The sequence shown here is derived from an EMBL/GenBank/DDBJ whole genome shotgun (WGS) entry which is preliminary data.</text>
</comment>
<evidence type="ECO:0000256" key="1">
    <source>
        <dbReference type="SAM" id="Phobius"/>
    </source>
</evidence>
<gene>
    <name evidence="2" type="ORF">CN425_13710</name>
</gene>
<keyword evidence="1" id="KW-1133">Transmembrane helix</keyword>
<sequence>MNISIIAEQLVNEKVILHYPKSMRVLSGGTTSTVYLLDGQYVVKLNESQVIREEAYFLQFYESKSYGLLSVGTVFVTSVCGILFAEKGFTVIPMAVTAVYLLTLIGLLIENKKVDHYQQKSA</sequence>
<keyword evidence="1" id="KW-0812">Transmembrane</keyword>
<dbReference type="AlphaFoldDB" id="A0A2A8PVD1"/>
<dbReference type="EMBL" id="NTWE01000025">
    <property type="protein sequence ID" value="PEW01138.1"/>
    <property type="molecule type" value="Genomic_DNA"/>
</dbReference>
<dbReference type="Pfam" id="PF22765">
    <property type="entry name" value="DUF7010"/>
    <property type="match status" value="1"/>
</dbReference>
<dbReference type="OrthoDB" id="3242785at2"/>
<dbReference type="Proteomes" id="UP000220635">
    <property type="component" value="Unassembled WGS sequence"/>
</dbReference>
<feature type="transmembrane region" description="Helical" evidence="1">
    <location>
        <begin position="66"/>
        <end position="85"/>
    </location>
</feature>